<keyword evidence="3" id="KW-1185">Reference proteome</keyword>
<keyword evidence="2" id="KW-0378">Hydrolase</keyword>
<comment type="caution">
    <text evidence="2">The sequence shown here is derived from an EMBL/GenBank/DDBJ whole genome shotgun (WGS) entry which is preliminary data.</text>
</comment>
<dbReference type="SUPFAM" id="SSF53474">
    <property type="entry name" value="alpha/beta-Hydrolases"/>
    <property type="match status" value="1"/>
</dbReference>
<dbReference type="PANTHER" id="PTHR36837">
    <property type="entry name" value="POLY(3-HYDROXYALKANOATE) POLYMERASE SUBUNIT PHAC"/>
    <property type="match status" value="1"/>
</dbReference>
<dbReference type="Proteomes" id="UP001484097">
    <property type="component" value="Unassembled WGS sequence"/>
</dbReference>
<sequence>MRSTLRPAVPPAVIASMFAAGLGAWNTLNTSPIDHWTGAFRRGATPWELMQDLGRWNVALAARQRLPWAHEAQQSVVGEWPLARLRDYSAPDADPRQIPTVILRPQAGHASSIVDFAEDQSQIMVGRENGCARILSMDWIGATAQTRDAGIEDYMELLREVTDLLGGRVNLVGDCQGGWLATIFAALHPRRVNSLAITGPPLTSTPASP</sequence>
<evidence type="ECO:0000313" key="3">
    <source>
        <dbReference type="Proteomes" id="UP001484097"/>
    </source>
</evidence>
<feature type="chain" id="PRO_5046788643" evidence="1">
    <location>
        <begin position="20"/>
        <end position="209"/>
    </location>
</feature>
<evidence type="ECO:0000256" key="1">
    <source>
        <dbReference type="SAM" id="SignalP"/>
    </source>
</evidence>
<dbReference type="InterPro" id="IPR051321">
    <property type="entry name" value="PHA/PHB_synthase"/>
</dbReference>
<dbReference type="Gene3D" id="3.40.50.1820">
    <property type="entry name" value="alpha/beta hydrolase"/>
    <property type="match status" value="1"/>
</dbReference>
<keyword evidence="1" id="KW-0732">Signal</keyword>
<dbReference type="Pfam" id="PF11339">
    <property type="entry name" value="DUF3141"/>
    <property type="match status" value="1"/>
</dbReference>
<name>A0ABV0INJ4_9MICC</name>
<evidence type="ECO:0000313" key="2">
    <source>
        <dbReference type="EMBL" id="MEO9249040.1"/>
    </source>
</evidence>
<reference evidence="2 3" key="1">
    <citation type="submission" date="2024-05" db="EMBL/GenBank/DDBJ databases">
        <authorList>
            <person name="Yi C."/>
        </authorList>
    </citation>
    <scope>NUCLEOTIDE SEQUENCE [LARGE SCALE GENOMIC DNA]</scope>
    <source>
        <strain evidence="2 3">XS13</strain>
    </source>
</reference>
<gene>
    <name evidence="2" type="ORF">ABDK96_15255</name>
</gene>
<organism evidence="2 3">
    <name type="scientific">Citricoccus nitrophenolicus</name>
    <dbReference type="NCBI Taxonomy" id="863575"/>
    <lineage>
        <taxon>Bacteria</taxon>
        <taxon>Bacillati</taxon>
        <taxon>Actinomycetota</taxon>
        <taxon>Actinomycetes</taxon>
        <taxon>Micrococcales</taxon>
        <taxon>Micrococcaceae</taxon>
        <taxon>Citricoccus</taxon>
    </lineage>
</organism>
<feature type="signal peptide" evidence="1">
    <location>
        <begin position="1"/>
        <end position="19"/>
    </location>
</feature>
<dbReference type="InterPro" id="IPR029058">
    <property type="entry name" value="AB_hydrolase_fold"/>
</dbReference>
<proteinExistence type="predicted"/>
<accession>A0ABV0INJ4</accession>
<protein>
    <submittedName>
        <fullName evidence="2">Alpha/beta fold hydrolase</fullName>
    </submittedName>
</protein>
<dbReference type="RefSeq" id="WP_347921682.1">
    <property type="nucleotide sequence ID" value="NZ_JBDXMX010000008.1"/>
</dbReference>
<dbReference type="GO" id="GO:0016787">
    <property type="term" value="F:hydrolase activity"/>
    <property type="evidence" value="ECO:0007669"/>
    <property type="project" value="UniProtKB-KW"/>
</dbReference>
<dbReference type="EMBL" id="JBDXMX010000008">
    <property type="protein sequence ID" value="MEO9249040.1"/>
    <property type="molecule type" value="Genomic_DNA"/>
</dbReference>
<dbReference type="InterPro" id="IPR024501">
    <property type="entry name" value="DUF3141"/>
</dbReference>
<dbReference type="PANTHER" id="PTHR36837:SF2">
    <property type="entry name" value="POLY(3-HYDROXYALKANOATE) POLYMERASE SUBUNIT PHAC"/>
    <property type="match status" value="1"/>
</dbReference>